<dbReference type="KEGG" id="vg:2943652"/>
<dbReference type="Proteomes" id="UP000008596">
    <property type="component" value="Segment"/>
</dbReference>
<reference evidence="2 3" key="3">
    <citation type="journal article" date="2003" name="Proc. Natl. Acad. Sci. U.S.A.">
        <title>A secreted high-affinity inhibitor of human TNF from Tanapox virus.</title>
        <authorList>
            <person name="Brunetti C.R."/>
            <person name="Paulose-Murphy M."/>
            <person name="Singh R."/>
            <person name="Qin J."/>
            <person name="Barrett J.W."/>
            <person name="Tardivel A."/>
            <person name="Schneider P."/>
            <person name="Essani K."/>
            <person name="McFadden G."/>
        </authorList>
    </citation>
    <scope>NUCLEOTIDE SEQUENCE [LARGE SCALE GENOMIC DNA]</scope>
    <source>
        <strain evidence="3">VR587</strain>
    </source>
</reference>
<evidence type="ECO:0000313" key="3">
    <source>
        <dbReference type="Proteomes" id="UP000008596"/>
    </source>
</evidence>
<reference evidence="2 3" key="1">
    <citation type="journal article" date="1995" name="J. Gen. Virol.">
        <title>Identification and characterization of the thymidine kinase gene of Yaba virus.</title>
        <authorList>
            <person name="Amano H."/>
            <person name="Ueda Y."/>
            <person name="Miyamura T."/>
        </authorList>
    </citation>
    <scope>NUCLEOTIDE SEQUENCE [LARGE SCALE GENOMIC DNA]</scope>
    <source>
        <strain evidence="3">VR587</strain>
    </source>
</reference>
<organism evidence="2 3">
    <name type="scientific">Yaba monkey tumor virus (strain VR587)</name>
    <name type="common">YMTV</name>
    <dbReference type="NCBI Taxonomy" id="928314"/>
    <lineage>
        <taxon>Viruses</taxon>
        <taxon>Varidnaviria</taxon>
        <taxon>Bamfordvirae</taxon>
        <taxon>Nucleocytoviricota</taxon>
        <taxon>Pokkesviricetes</taxon>
        <taxon>Chitovirales</taxon>
        <taxon>Poxviridae</taxon>
        <taxon>Chordopoxvirinae</taxon>
        <taxon>Yatapoxvirus</taxon>
        <taxon>Yatapoxvirus yabapox</taxon>
        <taxon>Yaba monkey tumor virus</taxon>
    </lineage>
</organism>
<keyword evidence="1" id="KW-0472">Membrane</keyword>
<keyword evidence="1" id="KW-1133">Transmembrane helix</keyword>
<dbReference type="GeneID" id="2943652"/>
<keyword evidence="1" id="KW-0812">Transmembrane</keyword>
<evidence type="ECO:0000313" key="2">
    <source>
        <dbReference type="EMBL" id="AAR07385.1"/>
    </source>
</evidence>
<organismHost>
    <name type="scientific">Papio hamadryas</name>
    <name type="common">Hamadryas baboon</name>
    <dbReference type="NCBI Taxonomy" id="9557"/>
</organismHost>
<name>Q6TUY4_YMTV5</name>
<proteinExistence type="predicted"/>
<dbReference type="EMBL" id="AY386371">
    <property type="protein sequence ID" value="AAR07385.1"/>
    <property type="molecule type" value="Genomic_DNA"/>
</dbReference>
<sequence length="58" mass="6756">MQFENTLLVIAIIMMLLGVASMIVDTVIFINSYFVKKRKCINKNDETKPLLNKTMYEK</sequence>
<feature type="transmembrane region" description="Helical" evidence="1">
    <location>
        <begin position="6"/>
        <end position="34"/>
    </location>
</feature>
<keyword evidence="3" id="KW-1185">Reference proteome</keyword>
<evidence type="ECO:0000256" key="1">
    <source>
        <dbReference type="SAM" id="Phobius"/>
    </source>
</evidence>
<organismHost>
    <name type="scientific">Homo sapiens</name>
    <name type="common">Human</name>
    <dbReference type="NCBI Taxonomy" id="9606"/>
</organismHost>
<organismHost>
    <name type="scientific">Erythrocebus patas</name>
    <name type="common">Red guenon</name>
    <name type="synonym">Cercopithecus patas</name>
    <dbReference type="NCBI Taxonomy" id="9538"/>
</organismHost>
<organismHost>
    <name type="scientific">Macaca</name>
    <name type="common">macaques</name>
    <dbReference type="NCBI Taxonomy" id="9539"/>
</organismHost>
<accession>Q6TUY4</accession>
<reference evidence="2 3" key="2">
    <citation type="journal article" date="2003" name="J. Virol.">
        <title>Complete genomic sequence and comparative analysis of the tumorigenic poxvirus Yaba monkey tumor virus.</title>
        <authorList>
            <person name="Brunetti C.R."/>
            <person name="Amano H."/>
            <person name="Ueda Y."/>
            <person name="Qin J."/>
            <person name="Miyamura T."/>
            <person name="Suzuki T."/>
            <person name="Li X."/>
            <person name="Barrett J.W."/>
            <person name="McFadden G."/>
        </authorList>
    </citation>
    <scope>NUCLEOTIDE SEQUENCE [LARGE SCALE GENOMIC DNA]</scope>
    <source>
        <strain evidence="3">VR587</strain>
    </source>
</reference>
<dbReference type="RefSeq" id="NP_938284.1">
    <property type="nucleotide sequence ID" value="NC_005179.1"/>
</dbReference>
<protein>
    <submittedName>
        <fullName evidence="2">28.5L</fullName>
    </submittedName>
</protein>